<feature type="signal peptide" evidence="1">
    <location>
        <begin position="1"/>
        <end position="30"/>
    </location>
</feature>
<dbReference type="OrthoDB" id="2505141at2759"/>
<evidence type="ECO:0000313" key="3">
    <source>
        <dbReference type="Proteomes" id="UP000037035"/>
    </source>
</evidence>
<feature type="chain" id="PRO_5005568126" evidence="1">
    <location>
        <begin position="31"/>
        <end position="282"/>
    </location>
</feature>
<gene>
    <name evidence="2" type="ORF">VP01_2434g5</name>
</gene>
<keyword evidence="1" id="KW-0732">Signal</keyword>
<reference evidence="2 3" key="1">
    <citation type="submission" date="2015-08" db="EMBL/GenBank/DDBJ databases">
        <title>Next Generation Sequencing and Analysis of the Genome of Puccinia sorghi L Schw, the Causal Agent of Maize Common Rust.</title>
        <authorList>
            <person name="Rochi L."/>
            <person name="Burguener G."/>
            <person name="Darino M."/>
            <person name="Turjanski A."/>
            <person name="Kreff E."/>
            <person name="Dieguez M.J."/>
            <person name="Sacco F."/>
        </authorList>
    </citation>
    <scope>NUCLEOTIDE SEQUENCE [LARGE SCALE GENOMIC DNA]</scope>
    <source>
        <strain evidence="2 3">RO10H11247</strain>
    </source>
</reference>
<sequence length="282" mass="32020">MAKNGKLKASEWHTLFSIHLPLAWVDVLIGQDVDESLRRNVDTIRNLSALIQCTNVISKKNITKDDPLKFATEYNVYAATSKKIFPELRILPNHHYSLHIPKQLEWWGPLMTLSEFPGERLIGLLQKCKNNANPKPTGLTMMNKFCQLQRLKAQRGLDCALEGKETITCGSKFEIEEAAYNGILHFCQRSMPDLCLHFDGPHPRNSIILSNCAREISHMECEGGRWFSQKSPNDIVQYFSEGETVYGQVIEIIELKAGVNSILVKVLRTKEVVCNKELSSHL</sequence>
<dbReference type="EMBL" id="LAVV01007319">
    <property type="protein sequence ID" value="KNZ56322.1"/>
    <property type="molecule type" value="Genomic_DNA"/>
</dbReference>
<evidence type="ECO:0000256" key="1">
    <source>
        <dbReference type="SAM" id="SignalP"/>
    </source>
</evidence>
<accession>A0A0L6V714</accession>
<protein>
    <submittedName>
        <fullName evidence="2">Uncharacterized protein</fullName>
    </submittedName>
</protein>
<proteinExistence type="predicted"/>
<name>A0A0L6V714_9BASI</name>
<dbReference type="VEuPathDB" id="FungiDB:VP01_2434g5"/>
<evidence type="ECO:0000313" key="2">
    <source>
        <dbReference type="EMBL" id="KNZ56322.1"/>
    </source>
</evidence>
<dbReference type="AlphaFoldDB" id="A0A0L6V714"/>
<dbReference type="Proteomes" id="UP000037035">
    <property type="component" value="Unassembled WGS sequence"/>
</dbReference>
<keyword evidence="3" id="KW-1185">Reference proteome</keyword>
<organism evidence="2 3">
    <name type="scientific">Puccinia sorghi</name>
    <dbReference type="NCBI Taxonomy" id="27349"/>
    <lineage>
        <taxon>Eukaryota</taxon>
        <taxon>Fungi</taxon>
        <taxon>Dikarya</taxon>
        <taxon>Basidiomycota</taxon>
        <taxon>Pucciniomycotina</taxon>
        <taxon>Pucciniomycetes</taxon>
        <taxon>Pucciniales</taxon>
        <taxon>Pucciniaceae</taxon>
        <taxon>Puccinia</taxon>
    </lineage>
</organism>
<comment type="caution">
    <text evidence="2">The sequence shown here is derived from an EMBL/GenBank/DDBJ whole genome shotgun (WGS) entry which is preliminary data.</text>
</comment>